<evidence type="ECO:0000313" key="3">
    <source>
        <dbReference type="Proteomes" id="UP000694050"/>
    </source>
</evidence>
<sequence>MSDSSLSEPPAVDEADAPPRPSRAEVRRAERKAQVAAANAANEKLNTERRQVPCLACLNSATAGQSTGECWAKPGASRYERCDPGGSCRPVPAAALPAALFFLDYVQQDEHLIRKTEKNKRRTAAKVILKGVLAGSFPSSGDPRLA</sequence>
<protein>
    <submittedName>
        <fullName evidence="2">Uncharacterized protein</fullName>
    </submittedName>
</protein>
<name>A0A8J5UE40_FUSOX</name>
<evidence type="ECO:0000313" key="2">
    <source>
        <dbReference type="EMBL" id="KAG7421041.1"/>
    </source>
</evidence>
<dbReference type="AlphaFoldDB" id="A0A8J5UE40"/>
<dbReference type="Proteomes" id="UP000694050">
    <property type="component" value="Unassembled WGS sequence"/>
</dbReference>
<evidence type="ECO:0000256" key="1">
    <source>
        <dbReference type="SAM" id="MobiDB-lite"/>
    </source>
</evidence>
<feature type="region of interest" description="Disordered" evidence="1">
    <location>
        <begin position="1"/>
        <end position="42"/>
    </location>
</feature>
<gene>
    <name evidence="2" type="ORF">Forpe1208_v000078</name>
</gene>
<organism evidence="2 3">
    <name type="scientific">Fusarium oxysporum f. sp. rapae</name>
    <dbReference type="NCBI Taxonomy" id="485398"/>
    <lineage>
        <taxon>Eukaryota</taxon>
        <taxon>Fungi</taxon>
        <taxon>Dikarya</taxon>
        <taxon>Ascomycota</taxon>
        <taxon>Pezizomycotina</taxon>
        <taxon>Sordariomycetes</taxon>
        <taxon>Hypocreomycetidae</taxon>
        <taxon>Hypocreales</taxon>
        <taxon>Nectriaceae</taxon>
        <taxon>Fusarium</taxon>
        <taxon>Fusarium oxysporum species complex</taxon>
    </lineage>
</organism>
<reference evidence="2" key="1">
    <citation type="submission" date="2021-04" db="EMBL/GenBank/DDBJ databases">
        <title>First draft genome resource for Brassicaceae pathogens Fusarium oxysporum f. sp. raphani and Fusarium oxysporum f. sp. rapae.</title>
        <authorList>
            <person name="Asai S."/>
        </authorList>
    </citation>
    <scope>NUCLEOTIDE SEQUENCE</scope>
    <source>
        <strain evidence="2">Tf1208</strain>
    </source>
</reference>
<proteinExistence type="predicted"/>
<comment type="caution">
    <text evidence="2">The sequence shown here is derived from an EMBL/GenBank/DDBJ whole genome shotgun (WGS) entry which is preliminary data.</text>
</comment>
<dbReference type="EMBL" id="JAELUQ010000001">
    <property type="protein sequence ID" value="KAG7421041.1"/>
    <property type="molecule type" value="Genomic_DNA"/>
</dbReference>
<accession>A0A8J5UE40</accession>
<feature type="compositionally biased region" description="Basic and acidic residues" evidence="1">
    <location>
        <begin position="22"/>
        <end position="33"/>
    </location>
</feature>